<dbReference type="AlphaFoldDB" id="A0A0C2JGD4"/>
<protein>
    <submittedName>
        <fullName evidence="1">Uncharacterized protein</fullName>
    </submittedName>
</protein>
<gene>
    <name evidence="1" type="ORF">RF11_06718</name>
</gene>
<accession>A0A0C2JGD4</accession>
<dbReference type="EMBL" id="JWZT01002870">
    <property type="protein sequence ID" value="KII68278.1"/>
    <property type="molecule type" value="Genomic_DNA"/>
</dbReference>
<keyword evidence="2" id="KW-1185">Reference proteome</keyword>
<evidence type="ECO:0000313" key="2">
    <source>
        <dbReference type="Proteomes" id="UP000031668"/>
    </source>
</evidence>
<name>A0A0C2JGD4_THEKT</name>
<reference evidence="1 2" key="1">
    <citation type="journal article" date="2014" name="Genome Biol. Evol.">
        <title>The genome of the myxosporean Thelohanellus kitauei shows adaptations to nutrient acquisition within its fish host.</title>
        <authorList>
            <person name="Yang Y."/>
            <person name="Xiong J."/>
            <person name="Zhou Z."/>
            <person name="Huo F."/>
            <person name="Miao W."/>
            <person name="Ran C."/>
            <person name="Liu Y."/>
            <person name="Zhang J."/>
            <person name="Feng J."/>
            <person name="Wang M."/>
            <person name="Wang M."/>
            <person name="Wang L."/>
            <person name="Yao B."/>
        </authorList>
    </citation>
    <scope>NUCLEOTIDE SEQUENCE [LARGE SCALE GENOMIC DNA]</scope>
    <source>
        <strain evidence="1">Wuqing</strain>
    </source>
</reference>
<comment type="caution">
    <text evidence="1">The sequence shown here is derived from an EMBL/GenBank/DDBJ whole genome shotgun (WGS) entry which is preliminary data.</text>
</comment>
<dbReference type="InterPro" id="IPR011989">
    <property type="entry name" value="ARM-like"/>
</dbReference>
<evidence type="ECO:0000313" key="1">
    <source>
        <dbReference type="EMBL" id="KII68278.1"/>
    </source>
</evidence>
<sequence>MVLCRENNEVKRLARLIGDVIKHTPENYAIEILRFVLDFHKDAVRKQIEHNSDPNESVCITIFHLTALSIIMESAGYIKVTHDHACGTITNAIDFCFYVMDHFGDNESVWEKASDVMVHLFDLLKLYEELSESFSEMIVERFYRSNFSCITTPFLILNNYYWGKYFNTGWTWWLSWCIFEHSLDYLENKDSNDYPLLVERLMKVYNPLIARQYYGTVDTQMSGSMIPLASHGLLLEGENAFNECVRALIELFLHPSIEVRSKDKRKGDSTVVRFYLEQVEKIVKSSTVLIEIVYMSFSPQETSRL</sequence>
<proteinExistence type="predicted"/>
<dbReference type="Gene3D" id="1.25.10.10">
    <property type="entry name" value="Leucine-rich Repeat Variant"/>
    <property type="match status" value="1"/>
</dbReference>
<organism evidence="1 2">
    <name type="scientific">Thelohanellus kitauei</name>
    <name type="common">Myxosporean</name>
    <dbReference type="NCBI Taxonomy" id="669202"/>
    <lineage>
        <taxon>Eukaryota</taxon>
        <taxon>Metazoa</taxon>
        <taxon>Cnidaria</taxon>
        <taxon>Myxozoa</taxon>
        <taxon>Myxosporea</taxon>
        <taxon>Bivalvulida</taxon>
        <taxon>Platysporina</taxon>
        <taxon>Myxobolidae</taxon>
        <taxon>Thelohanellus</taxon>
    </lineage>
</organism>
<dbReference type="Proteomes" id="UP000031668">
    <property type="component" value="Unassembled WGS sequence"/>
</dbReference>